<comment type="caution">
    <text evidence="1">The sequence shown here is derived from an EMBL/GenBank/DDBJ whole genome shotgun (WGS) entry which is preliminary data.</text>
</comment>
<dbReference type="AlphaFoldDB" id="A0A9K3HIF8"/>
<reference evidence="1" key="1">
    <citation type="journal article" date="2017" name="Nature">
        <title>The sunflower genome provides insights into oil metabolism, flowering and Asterid evolution.</title>
        <authorList>
            <person name="Badouin H."/>
            <person name="Gouzy J."/>
            <person name="Grassa C.J."/>
            <person name="Murat F."/>
            <person name="Staton S.E."/>
            <person name="Cottret L."/>
            <person name="Lelandais-Briere C."/>
            <person name="Owens G.L."/>
            <person name="Carrere S."/>
            <person name="Mayjonade B."/>
            <person name="Legrand L."/>
            <person name="Gill N."/>
            <person name="Kane N.C."/>
            <person name="Bowers J.E."/>
            <person name="Hubner S."/>
            <person name="Bellec A."/>
            <person name="Berard A."/>
            <person name="Berges H."/>
            <person name="Blanchet N."/>
            <person name="Boniface M.C."/>
            <person name="Brunel D."/>
            <person name="Catrice O."/>
            <person name="Chaidir N."/>
            <person name="Claudel C."/>
            <person name="Donnadieu C."/>
            <person name="Faraut T."/>
            <person name="Fievet G."/>
            <person name="Helmstetter N."/>
            <person name="King M."/>
            <person name="Knapp S.J."/>
            <person name="Lai Z."/>
            <person name="Le Paslier M.C."/>
            <person name="Lippi Y."/>
            <person name="Lorenzon L."/>
            <person name="Mandel J.R."/>
            <person name="Marage G."/>
            <person name="Marchand G."/>
            <person name="Marquand E."/>
            <person name="Bret-Mestries E."/>
            <person name="Morien E."/>
            <person name="Nambeesan S."/>
            <person name="Nguyen T."/>
            <person name="Pegot-Espagnet P."/>
            <person name="Pouilly N."/>
            <person name="Raftis F."/>
            <person name="Sallet E."/>
            <person name="Schiex T."/>
            <person name="Thomas J."/>
            <person name="Vandecasteele C."/>
            <person name="Vares D."/>
            <person name="Vear F."/>
            <person name="Vautrin S."/>
            <person name="Crespi M."/>
            <person name="Mangin B."/>
            <person name="Burke J.M."/>
            <person name="Salse J."/>
            <person name="Munos S."/>
            <person name="Vincourt P."/>
            <person name="Rieseberg L.H."/>
            <person name="Langlade N.B."/>
        </authorList>
    </citation>
    <scope>NUCLEOTIDE SEQUENCE</scope>
    <source>
        <tissue evidence="1">Leaves</tissue>
    </source>
</reference>
<keyword evidence="2" id="KW-1185">Reference proteome</keyword>
<organism evidence="1 2">
    <name type="scientific">Helianthus annuus</name>
    <name type="common">Common sunflower</name>
    <dbReference type="NCBI Taxonomy" id="4232"/>
    <lineage>
        <taxon>Eukaryota</taxon>
        <taxon>Viridiplantae</taxon>
        <taxon>Streptophyta</taxon>
        <taxon>Embryophyta</taxon>
        <taxon>Tracheophyta</taxon>
        <taxon>Spermatophyta</taxon>
        <taxon>Magnoliopsida</taxon>
        <taxon>eudicotyledons</taxon>
        <taxon>Gunneridae</taxon>
        <taxon>Pentapetalae</taxon>
        <taxon>asterids</taxon>
        <taxon>campanulids</taxon>
        <taxon>Asterales</taxon>
        <taxon>Asteraceae</taxon>
        <taxon>Asteroideae</taxon>
        <taxon>Heliantheae alliance</taxon>
        <taxon>Heliantheae</taxon>
        <taxon>Helianthus</taxon>
    </lineage>
</organism>
<dbReference type="EMBL" id="MNCJ02000327">
    <property type="protein sequence ID" value="KAF5778934.1"/>
    <property type="molecule type" value="Genomic_DNA"/>
</dbReference>
<sequence>MSSSNALNYLYLHDYQDIQFWYDLTESMNVLPKLSFKMITYAYLLLTWF</sequence>
<accession>A0A9K3HIF8</accession>
<dbReference type="Proteomes" id="UP000215914">
    <property type="component" value="Unassembled WGS sequence"/>
</dbReference>
<name>A0A9K3HIF8_HELAN</name>
<protein>
    <submittedName>
        <fullName evidence="1">Uncharacterized protein</fullName>
    </submittedName>
</protein>
<evidence type="ECO:0000313" key="2">
    <source>
        <dbReference type="Proteomes" id="UP000215914"/>
    </source>
</evidence>
<dbReference type="Gramene" id="mRNA:HanXRQr2_Chr12g0553431">
    <property type="protein sequence ID" value="CDS:HanXRQr2_Chr12g0553431.1"/>
    <property type="gene ID" value="HanXRQr2_Chr12g0553431"/>
</dbReference>
<gene>
    <name evidence="1" type="ORF">HanXRQr2_Chr12g0553431</name>
</gene>
<evidence type="ECO:0000313" key="1">
    <source>
        <dbReference type="EMBL" id="KAF5778934.1"/>
    </source>
</evidence>
<proteinExistence type="predicted"/>
<reference evidence="1" key="2">
    <citation type="submission" date="2020-06" db="EMBL/GenBank/DDBJ databases">
        <title>Helianthus annuus Genome sequencing and assembly Release 2.</title>
        <authorList>
            <person name="Gouzy J."/>
            <person name="Langlade N."/>
            <person name="Munos S."/>
        </authorList>
    </citation>
    <scope>NUCLEOTIDE SEQUENCE</scope>
    <source>
        <tissue evidence="1">Leaves</tissue>
    </source>
</reference>